<dbReference type="Gene3D" id="3.30.1490.480">
    <property type="entry name" value="Endolytic murein transglycosylase"/>
    <property type="match status" value="1"/>
</dbReference>
<dbReference type="Gene3D" id="3.30.160.60">
    <property type="entry name" value="Classic Zinc Finger"/>
    <property type="match status" value="1"/>
</dbReference>
<keyword evidence="6 7" id="KW-0961">Cell wall biogenesis/degradation</keyword>
<feature type="transmembrane region" description="Helical" evidence="7">
    <location>
        <begin position="7"/>
        <end position="27"/>
    </location>
</feature>
<sequence>MDGKMKKVLKGMVFLGLVGLGSLYWYYRETQVKKVHYDQVLEIERGVPLGRSLSELQVADDLFFKIYLKLRNGGKGIKAGYYKLQGNYSIKELVQLLEEGRDKVARFTIPEGTHLDEVLNQLEMNGLGKKKEFERALEEVEFPYPTPGGNFEGYLYPETYFIPEGAPEKRVVEIFLNEFLKNFPAAEYEDKKEFYRMLILASVIEREAQVWDEKETISSVFHNRLKRGMRLESDATVNYIYGYEKRRMYYKHLEVDSPYNTYRNTGLPPAPIANPDAASIRAAFKPADTDYLFFVATEDGSGRHHFTRSYREHLNYIRDVRNKNRKKNSN</sequence>
<dbReference type="EMBL" id="BSDY01000005">
    <property type="protein sequence ID" value="GLI55853.1"/>
    <property type="molecule type" value="Genomic_DNA"/>
</dbReference>
<comment type="similarity">
    <text evidence="7">Belongs to the transglycosylase MltG family.</text>
</comment>
<evidence type="ECO:0000256" key="6">
    <source>
        <dbReference type="ARBA" id="ARBA00023316"/>
    </source>
</evidence>
<keyword evidence="5 7" id="KW-0456">Lyase</keyword>
<keyword evidence="2 7" id="KW-0812">Transmembrane</keyword>
<proteinExistence type="inferred from homology"/>
<evidence type="ECO:0000313" key="9">
    <source>
        <dbReference type="Proteomes" id="UP001144471"/>
    </source>
</evidence>
<dbReference type="GO" id="GO:0008932">
    <property type="term" value="F:lytic endotransglycosylase activity"/>
    <property type="evidence" value="ECO:0007669"/>
    <property type="project" value="UniProtKB-UniRule"/>
</dbReference>
<feature type="site" description="Important for catalytic activity" evidence="7">
    <location>
        <position position="207"/>
    </location>
</feature>
<evidence type="ECO:0000256" key="3">
    <source>
        <dbReference type="ARBA" id="ARBA00022989"/>
    </source>
</evidence>
<keyword evidence="9" id="KW-1185">Reference proteome</keyword>
<keyword evidence="1 7" id="KW-1003">Cell membrane</keyword>
<evidence type="ECO:0000313" key="8">
    <source>
        <dbReference type="EMBL" id="GLI55853.1"/>
    </source>
</evidence>
<dbReference type="PANTHER" id="PTHR30518:SF2">
    <property type="entry name" value="ENDOLYTIC MUREIN TRANSGLYCOSYLASE"/>
    <property type="match status" value="1"/>
</dbReference>
<comment type="function">
    <text evidence="7">Functions as a peptidoglycan terminase that cleaves nascent peptidoglycan strands endolytically to terminate their elongation.</text>
</comment>
<dbReference type="InterPro" id="IPR003770">
    <property type="entry name" value="MLTG-like"/>
</dbReference>
<dbReference type="Pfam" id="PF02618">
    <property type="entry name" value="YceG"/>
    <property type="match status" value="1"/>
</dbReference>
<protein>
    <recommendedName>
        <fullName evidence="7">Endolytic murein transglycosylase</fullName>
        <ecNumber evidence="7">4.2.2.29</ecNumber>
    </recommendedName>
    <alternativeName>
        <fullName evidence="7">Peptidoglycan lytic transglycosylase</fullName>
    </alternativeName>
    <alternativeName>
        <fullName evidence="7">Peptidoglycan polymerization terminase</fullName>
    </alternativeName>
</protein>
<dbReference type="CDD" id="cd08010">
    <property type="entry name" value="MltG_like"/>
    <property type="match status" value="1"/>
</dbReference>
<evidence type="ECO:0000256" key="5">
    <source>
        <dbReference type="ARBA" id="ARBA00023239"/>
    </source>
</evidence>
<dbReference type="EC" id="4.2.2.29" evidence="7"/>
<dbReference type="HAMAP" id="MF_02065">
    <property type="entry name" value="MltG"/>
    <property type="match status" value="1"/>
</dbReference>
<evidence type="ECO:0000256" key="1">
    <source>
        <dbReference type="ARBA" id="ARBA00022475"/>
    </source>
</evidence>
<comment type="subcellular location">
    <subcellularLocation>
        <location evidence="7">Cell membrane</location>
        <topology evidence="7">Single-pass membrane protein</topology>
    </subcellularLocation>
</comment>
<comment type="caution">
    <text evidence="8">The sequence shown here is derived from an EMBL/GenBank/DDBJ whole genome shotgun (WGS) entry which is preliminary data.</text>
</comment>
<dbReference type="Proteomes" id="UP001144471">
    <property type="component" value="Unassembled WGS sequence"/>
</dbReference>
<organism evidence="8 9">
    <name type="scientific">Propionigenium maris DSM 9537</name>
    <dbReference type="NCBI Taxonomy" id="1123000"/>
    <lineage>
        <taxon>Bacteria</taxon>
        <taxon>Fusobacteriati</taxon>
        <taxon>Fusobacteriota</taxon>
        <taxon>Fusobacteriia</taxon>
        <taxon>Fusobacteriales</taxon>
        <taxon>Fusobacteriaceae</taxon>
        <taxon>Propionigenium</taxon>
    </lineage>
</organism>
<dbReference type="GO" id="GO:0009252">
    <property type="term" value="P:peptidoglycan biosynthetic process"/>
    <property type="evidence" value="ECO:0007669"/>
    <property type="project" value="UniProtKB-UniRule"/>
</dbReference>
<keyword evidence="3 7" id="KW-1133">Transmembrane helix</keyword>
<dbReference type="GO" id="GO:0071555">
    <property type="term" value="P:cell wall organization"/>
    <property type="evidence" value="ECO:0007669"/>
    <property type="project" value="UniProtKB-KW"/>
</dbReference>
<dbReference type="NCBIfam" id="TIGR00247">
    <property type="entry name" value="endolytic transglycosylase MltG"/>
    <property type="match status" value="1"/>
</dbReference>
<name>A0A9W6GIK5_9FUSO</name>
<evidence type="ECO:0000256" key="2">
    <source>
        <dbReference type="ARBA" id="ARBA00022692"/>
    </source>
</evidence>
<evidence type="ECO:0000256" key="7">
    <source>
        <dbReference type="HAMAP-Rule" id="MF_02065"/>
    </source>
</evidence>
<dbReference type="GO" id="GO:0005886">
    <property type="term" value="C:plasma membrane"/>
    <property type="evidence" value="ECO:0007669"/>
    <property type="project" value="UniProtKB-SubCell"/>
</dbReference>
<reference evidence="8" key="1">
    <citation type="submission" date="2022-12" db="EMBL/GenBank/DDBJ databases">
        <title>Reference genome sequencing for broad-spectrum identification of bacterial and archaeal isolates by mass spectrometry.</title>
        <authorList>
            <person name="Sekiguchi Y."/>
            <person name="Tourlousse D.M."/>
        </authorList>
    </citation>
    <scope>NUCLEOTIDE SEQUENCE</scope>
    <source>
        <strain evidence="8">10succ1</strain>
    </source>
</reference>
<keyword evidence="4 7" id="KW-0472">Membrane</keyword>
<dbReference type="AlphaFoldDB" id="A0A9W6GIK5"/>
<gene>
    <name evidence="7" type="primary">mltG</name>
    <name evidence="8" type="ORF">PM10SUCC1_13670</name>
</gene>
<accession>A0A9W6GIK5</accession>
<dbReference type="PANTHER" id="PTHR30518">
    <property type="entry name" value="ENDOLYTIC MUREIN TRANSGLYCOSYLASE"/>
    <property type="match status" value="1"/>
</dbReference>
<evidence type="ECO:0000256" key="4">
    <source>
        <dbReference type="ARBA" id="ARBA00023136"/>
    </source>
</evidence>
<comment type="catalytic activity">
    <reaction evidence="7">
        <text>a peptidoglycan chain = a peptidoglycan chain with N-acetyl-1,6-anhydromuramyl-[peptide] at the reducing end + a peptidoglycan chain with N-acetylglucosamine at the non-reducing end.</text>
        <dbReference type="EC" id="4.2.2.29"/>
    </reaction>
</comment>